<keyword evidence="3" id="KW-1185">Reference proteome</keyword>
<dbReference type="Proteomes" id="UP001375240">
    <property type="component" value="Unassembled WGS sequence"/>
</dbReference>
<gene>
    <name evidence="2" type="ORF">TWF696_009649</name>
</gene>
<dbReference type="EMBL" id="JAVHNQ010000009">
    <property type="protein sequence ID" value="KAK6338841.1"/>
    <property type="molecule type" value="Genomic_DNA"/>
</dbReference>
<name>A0AAV9UEX0_9PEZI</name>
<organism evidence="2 3">
    <name type="scientific">Orbilia brochopaga</name>
    <dbReference type="NCBI Taxonomy" id="3140254"/>
    <lineage>
        <taxon>Eukaryota</taxon>
        <taxon>Fungi</taxon>
        <taxon>Dikarya</taxon>
        <taxon>Ascomycota</taxon>
        <taxon>Pezizomycotina</taxon>
        <taxon>Orbiliomycetes</taxon>
        <taxon>Orbiliales</taxon>
        <taxon>Orbiliaceae</taxon>
        <taxon>Orbilia</taxon>
    </lineage>
</organism>
<evidence type="ECO:0000313" key="2">
    <source>
        <dbReference type="EMBL" id="KAK6338841.1"/>
    </source>
</evidence>
<dbReference type="PANTHER" id="PTHR35605:SF1">
    <property type="entry name" value="ECP2 EFFECTOR PROTEIN DOMAIN-CONTAINING PROTEIN-RELATED"/>
    <property type="match status" value="1"/>
</dbReference>
<accession>A0AAV9UEX0</accession>
<evidence type="ECO:0000256" key="1">
    <source>
        <dbReference type="SAM" id="SignalP"/>
    </source>
</evidence>
<dbReference type="PANTHER" id="PTHR35605">
    <property type="entry name" value="ECP2 EFFECTOR PROTEIN DOMAIN-CONTAINING PROTEIN-RELATED"/>
    <property type="match status" value="1"/>
</dbReference>
<comment type="caution">
    <text evidence="2">The sequence shown here is derived from an EMBL/GenBank/DDBJ whole genome shotgun (WGS) entry which is preliminary data.</text>
</comment>
<evidence type="ECO:0000313" key="3">
    <source>
        <dbReference type="Proteomes" id="UP001375240"/>
    </source>
</evidence>
<dbReference type="AlphaFoldDB" id="A0AAV9UEX0"/>
<feature type="chain" id="PRO_5043519179" evidence="1">
    <location>
        <begin position="19"/>
        <end position="185"/>
    </location>
</feature>
<proteinExistence type="predicted"/>
<reference evidence="2 3" key="1">
    <citation type="submission" date="2019-10" db="EMBL/GenBank/DDBJ databases">
        <authorList>
            <person name="Palmer J.M."/>
        </authorList>
    </citation>
    <scope>NUCLEOTIDE SEQUENCE [LARGE SCALE GENOMIC DNA]</scope>
    <source>
        <strain evidence="2 3">TWF696</strain>
    </source>
</reference>
<feature type="signal peptide" evidence="1">
    <location>
        <begin position="1"/>
        <end position="18"/>
    </location>
</feature>
<keyword evidence="1" id="KW-0732">Signal</keyword>
<sequence>MKVSAVISSIALFALASAAPSSQVAANSGVYHPMTWTGAITEGGPEVELNGTAQEITAQILELNPNWKPATEKNSLVAREWRDRGACGLVAGNNAERGATEENINYLRGIGEAGCGAKAHSCSRIACNWGSGIELCNDNDHEVSIQCRYLAEGAAELYNLCAQRNFKGQRFETGNFNIVVRASNC</sequence>
<protein>
    <submittedName>
        <fullName evidence="2">Uncharacterized protein</fullName>
    </submittedName>
</protein>